<dbReference type="Proteomes" id="UP000479000">
    <property type="component" value="Unassembled WGS sequence"/>
</dbReference>
<sequence>MSIVSASCSAVDRWKWKGRTRPNIRRRTRTETGERTKVRRLRVSLEDTTEQ</sequence>
<accession>A0A6H5GV83</accession>
<proteinExistence type="predicted"/>
<name>A0A6H5GV83_9HEMI</name>
<feature type="region of interest" description="Disordered" evidence="1">
    <location>
        <begin position="23"/>
        <end position="51"/>
    </location>
</feature>
<protein>
    <submittedName>
        <fullName evidence="2">Uncharacterized protein</fullName>
    </submittedName>
</protein>
<dbReference type="AlphaFoldDB" id="A0A6H5GV83"/>
<evidence type="ECO:0000313" key="3">
    <source>
        <dbReference type="Proteomes" id="UP000479000"/>
    </source>
</evidence>
<evidence type="ECO:0000313" key="2">
    <source>
        <dbReference type="EMBL" id="CAB0007739.1"/>
    </source>
</evidence>
<feature type="non-terminal residue" evidence="2">
    <location>
        <position position="51"/>
    </location>
</feature>
<organism evidence="2 3">
    <name type="scientific">Nesidiocoris tenuis</name>
    <dbReference type="NCBI Taxonomy" id="355587"/>
    <lineage>
        <taxon>Eukaryota</taxon>
        <taxon>Metazoa</taxon>
        <taxon>Ecdysozoa</taxon>
        <taxon>Arthropoda</taxon>
        <taxon>Hexapoda</taxon>
        <taxon>Insecta</taxon>
        <taxon>Pterygota</taxon>
        <taxon>Neoptera</taxon>
        <taxon>Paraneoptera</taxon>
        <taxon>Hemiptera</taxon>
        <taxon>Heteroptera</taxon>
        <taxon>Panheteroptera</taxon>
        <taxon>Cimicomorpha</taxon>
        <taxon>Miridae</taxon>
        <taxon>Dicyphina</taxon>
        <taxon>Nesidiocoris</taxon>
    </lineage>
</organism>
<gene>
    <name evidence="2" type="ORF">NTEN_LOCUS12999</name>
</gene>
<keyword evidence="3" id="KW-1185">Reference proteome</keyword>
<reference evidence="2 3" key="1">
    <citation type="submission" date="2020-02" db="EMBL/GenBank/DDBJ databases">
        <authorList>
            <person name="Ferguson B K."/>
        </authorList>
    </citation>
    <scope>NUCLEOTIDE SEQUENCE [LARGE SCALE GENOMIC DNA]</scope>
</reference>
<evidence type="ECO:0000256" key="1">
    <source>
        <dbReference type="SAM" id="MobiDB-lite"/>
    </source>
</evidence>
<dbReference type="EMBL" id="CADCXU010019362">
    <property type="protein sequence ID" value="CAB0007739.1"/>
    <property type="molecule type" value="Genomic_DNA"/>
</dbReference>